<keyword evidence="2" id="KW-1185">Reference proteome</keyword>
<protein>
    <submittedName>
        <fullName evidence="1">Uncharacterized protein</fullName>
    </submittedName>
</protein>
<dbReference type="EMBL" id="AFBN01000096">
    <property type="protein sequence ID" value="EGF52018.1"/>
    <property type="molecule type" value="Genomic_DNA"/>
</dbReference>
<accession>F3PWT9</accession>
<dbReference type="HOGENOM" id="CLU_3058477_0_0_10"/>
<name>F3PWT9_9BACE</name>
<comment type="caution">
    <text evidence="1">The sequence shown here is derived from an EMBL/GenBank/DDBJ whole genome shotgun (WGS) entry which is preliminary data.</text>
</comment>
<sequence>MRGRFSLEIGIHEKGRPSGLPFSLTQLKNLHYNIMEITDCFISLLNKILQIVL</sequence>
<gene>
    <name evidence="1" type="ORF">HMPREF9446_03226</name>
</gene>
<evidence type="ECO:0000313" key="1">
    <source>
        <dbReference type="EMBL" id="EGF52018.1"/>
    </source>
</evidence>
<evidence type="ECO:0000313" key="2">
    <source>
        <dbReference type="Proteomes" id="UP000003416"/>
    </source>
</evidence>
<organism evidence="1 2">
    <name type="scientific">Bacteroides fluxus YIT 12057</name>
    <dbReference type="NCBI Taxonomy" id="763034"/>
    <lineage>
        <taxon>Bacteria</taxon>
        <taxon>Pseudomonadati</taxon>
        <taxon>Bacteroidota</taxon>
        <taxon>Bacteroidia</taxon>
        <taxon>Bacteroidales</taxon>
        <taxon>Bacteroidaceae</taxon>
        <taxon>Bacteroides</taxon>
    </lineage>
</organism>
<dbReference type="Proteomes" id="UP000003416">
    <property type="component" value="Unassembled WGS sequence"/>
</dbReference>
<proteinExistence type="predicted"/>
<dbReference type="AlphaFoldDB" id="F3PWT9"/>
<reference evidence="1 2" key="1">
    <citation type="submission" date="2011-02" db="EMBL/GenBank/DDBJ databases">
        <authorList>
            <person name="Weinstock G."/>
            <person name="Sodergren E."/>
            <person name="Clifton S."/>
            <person name="Fulton L."/>
            <person name="Fulton B."/>
            <person name="Courtney L."/>
            <person name="Fronick C."/>
            <person name="Harrison M."/>
            <person name="Strong C."/>
            <person name="Farmer C."/>
            <person name="Delahaunty K."/>
            <person name="Markovic C."/>
            <person name="Hall O."/>
            <person name="Minx P."/>
            <person name="Tomlinson C."/>
            <person name="Mitreva M."/>
            <person name="Hou S."/>
            <person name="Chen J."/>
            <person name="Wollam A."/>
            <person name="Pepin K.H."/>
            <person name="Johnson M."/>
            <person name="Bhonagiri V."/>
            <person name="Zhang X."/>
            <person name="Suruliraj S."/>
            <person name="Warren W."/>
            <person name="Chinwalla A."/>
            <person name="Mardis E.R."/>
            <person name="Wilson R.K."/>
        </authorList>
    </citation>
    <scope>NUCLEOTIDE SEQUENCE [LARGE SCALE GENOMIC DNA]</scope>
    <source>
        <strain evidence="1 2">YIT 12057</strain>
    </source>
</reference>